<evidence type="ECO:0000256" key="3">
    <source>
        <dbReference type="ARBA" id="ARBA00022729"/>
    </source>
</evidence>
<reference evidence="7" key="1">
    <citation type="journal article" date="2017" name="Parasit. Vectors">
        <title>Sialotranscriptomics of Rhipicephalus zambeziensis reveals intricate expression profiles of secretory proteins and suggests tight temporal transcriptional regulation during blood-feeding.</title>
        <authorList>
            <person name="de Castro M.H."/>
            <person name="de Klerk D."/>
            <person name="Pienaar R."/>
            <person name="Rees D.J.G."/>
            <person name="Mans B.J."/>
        </authorList>
    </citation>
    <scope>NUCLEOTIDE SEQUENCE</scope>
    <source>
        <tissue evidence="7">Salivary glands</tissue>
    </source>
</reference>
<protein>
    <recommendedName>
        <fullName evidence="6">Evasin</fullName>
    </recommendedName>
</protein>
<evidence type="ECO:0000256" key="1">
    <source>
        <dbReference type="ARBA" id="ARBA00004613"/>
    </source>
</evidence>
<dbReference type="InterPro" id="IPR045797">
    <property type="entry name" value="EVA_Class_A"/>
</dbReference>
<comment type="subcellular location">
    <subcellularLocation>
        <location evidence="1 6">Secreted</location>
    </subcellularLocation>
</comment>
<name>A0A224Y3C0_9ACAR</name>
<dbReference type="GO" id="GO:0005576">
    <property type="term" value="C:extracellular region"/>
    <property type="evidence" value="ECO:0007669"/>
    <property type="project" value="UniProtKB-SubCell"/>
</dbReference>
<keyword evidence="5 6" id="KW-0325">Glycoprotein</keyword>
<dbReference type="EMBL" id="GFPF01000911">
    <property type="protein sequence ID" value="MAA12057.1"/>
    <property type="molecule type" value="Transcribed_RNA"/>
</dbReference>
<accession>A0A224Y3C0</accession>
<dbReference type="AlphaFoldDB" id="A0A224Y3C0"/>
<dbReference type="GO" id="GO:0019957">
    <property type="term" value="F:C-C chemokine binding"/>
    <property type="evidence" value="ECO:0007669"/>
    <property type="project" value="InterPro"/>
</dbReference>
<dbReference type="Gene3D" id="2.30.130.100">
    <property type="match status" value="1"/>
</dbReference>
<keyword evidence="2 6" id="KW-0964">Secreted</keyword>
<keyword evidence="4 6" id="KW-1015">Disulfide bond</keyword>
<sequence length="111" mass="11808">MLSLEAMGAATAATDGECSPIMLYTHGRPIHVGCGRTCGSSRLKVTTSQSQQECTNISEEIAGKMQPFLGYMCPVGWCDAQQTCQLSGLKLECWNANTKTAATRASTSNGR</sequence>
<proteinExistence type="predicted"/>
<evidence type="ECO:0000256" key="6">
    <source>
        <dbReference type="RuleBase" id="RU369006"/>
    </source>
</evidence>
<evidence type="ECO:0000256" key="2">
    <source>
        <dbReference type="ARBA" id="ARBA00022525"/>
    </source>
</evidence>
<evidence type="ECO:0000313" key="7">
    <source>
        <dbReference type="EMBL" id="MAA12057.1"/>
    </source>
</evidence>
<comment type="function">
    <text evidence="6">Salivary chemokine-binding protein which binds to host chemokines.</text>
</comment>
<keyword evidence="3 6" id="KW-0732">Signal</keyword>
<evidence type="ECO:0000256" key="4">
    <source>
        <dbReference type="ARBA" id="ARBA00023157"/>
    </source>
</evidence>
<evidence type="ECO:0000256" key="5">
    <source>
        <dbReference type="ARBA" id="ARBA00023180"/>
    </source>
</evidence>
<organism evidence="7">
    <name type="scientific">Rhipicephalus zambeziensis</name>
    <dbReference type="NCBI Taxonomy" id="60191"/>
    <lineage>
        <taxon>Eukaryota</taxon>
        <taxon>Metazoa</taxon>
        <taxon>Ecdysozoa</taxon>
        <taxon>Arthropoda</taxon>
        <taxon>Chelicerata</taxon>
        <taxon>Arachnida</taxon>
        <taxon>Acari</taxon>
        <taxon>Parasitiformes</taxon>
        <taxon>Ixodida</taxon>
        <taxon>Ixodoidea</taxon>
        <taxon>Ixodidae</taxon>
        <taxon>Rhipicephalinae</taxon>
        <taxon>Rhipicephalus</taxon>
        <taxon>Rhipicephalus</taxon>
    </lineage>
</organism>
<dbReference type="Pfam" id="PF19429">
    <property type="entry name" value="EVA_Class_A"/>
    <property type="match status" value="1"/>
</dbReference>